<dbReference type="EMBL" id="CP067140">
    <property type="protein sequence ID" value="WCR04321.1"/>
    <property type="molecule type" value="Genomic_DNA"/>
</dbReference>
<sequence>MPQLIGVAIRPAICPKPEVFQCWIETATDLRRFIDTEFHSCPLAGPCPAMFVVD</sequence>
<organism evidence="1 2">
    <name type="scientific">Paracoccus saliphilus</name>
    <dbReference type="NCBI Taxonomy" id="405559"/>
    <lineage>
        <taxon>Bacteria</taxon>
        <taxon>Pseudomonadati</taxon>
        <taxon>Pseudomonadota</taxon>
        <taxon>Alphaproteobacteria</taxon>
        <taxon>Rhodobacterales</taxon>
        <taxon>Paracoccaceae</taxon>
        <taxon>Paracoccus</taxon>
    </lineage>
</organism>
<protein>
    <submittedName>
        <fullName evidence="1">Uncharacterized protein</fullName>
    </submittedName>
</protein>
<dbReference type="Proteomes" id="UP001215549">
    <property type="component" value="Chromosome"/>
</dbReference>
<evidence type="ECO:0000313" key="1">
    <source>
        <dbReference type="EMBL" id="WCR04321.1"/>
    </source>
</evidence>
<dbReference type="RefSeq" id="WP_176011423.1">
    <property type="nucleotide sequence ID" value="NZ_CP067140.1"/>
</dbReference>
<proteinExistence type="predicted"/>
<name>A0ABY7SBC4_9RHOB</name>
<accession>A0ABY7SBC4</accession>
<reference evidence="1 2" key="1">
    <citation type="submission" date="2021-01" db="EMBL/GenBank/DDBJ databases">
        <title>Biogeographic distribution of Paracoccus.</title>
        <authorList>
            <person name="Hollensteiner J."/>
            <person name="Leineberger J."/>
            <person name="Brinkhoff T."/>
            <person name="Daniel R."/>
        </authorList>
    </citation>
    <scope>NUCLEOTIDE SEQUENCE [LARGE SCALE GENOMIC DNA]</scope>
    <source>
        <strain evidence="1 2">DSM 18447</strain>
    </source>
</reference>
<evidence type="ECO:0000313" key="2">
    <source>
        <dbReference type="Proteomes" id="UP001215549"/>
    </source>
</evidence>
<gene>
    <name evidence="1" type="ORF">JHX88_06210</name>
</gene>
<keyword evidence="2" id="KW-1185">Reference proteome</keyword>